<reference evidence="1 2" key="1">
    <citation type="submission" date="2018-01" db="EMBL/GenBank/DDBJ databases">
        <authorList>
            <person name="Fu G.-Y."/>
        </authorList>
    </citation>
    <scope>NUCLEOTIDE SEQUENCE [LARGE SCALE GENOMIC DNA]</scope>
    <source>
        <strain evidence="1 2">SY39</strain>
    </source>
</reference>
<sequence length="230" mass="25730">MENFSFLLTAVREHFQQSKRATTPSHHVIIGDKHFASGSSAQEIVDALYESQVTLGRNPCADEDSAPQAKTVDNQSLRKTVFDEARKRHPNSFRRLFQEDPVTLRDAAGKPHRIDLPIFADKDFARNGVRYGTFVSSHFRDPAYRGHNLNSGTIAMWGANTILGDHPNTVGGLFIYRPAEGTPGYDDETMLKIDNDIDNITWPFLRKKGMVVEVSHDPSRLAEAALTLAH</sequence>
<dbReference type="KEGG" id="atw:C0099_11095"/>
<proteinExistence type="predicted"/>
<dbReference type="AlphaFoldDB" id="A0A2I6S833"/>
<accession>A0A2I6S833</accession>
<evidence type="ECO:0000313" key="1">
    <source>
        <dbReference type="EMBL" id="AUN95426.1"/>
    </source>
</evidence>
<evidence type="ECO:0000313" key="2">
    <source>
        <dbReference type="Proteomes" id="UP000242205"/>
    </source>
</evidence>
<organism evidence="1 2">
    <name type="scientific">Pseudazoarcus pumilus</name>
    <dbReference type="NCBI Taxonomy" id="2067960"/>
    <lineage>
        <taxon>Bacteria</taxon>
        <taxon>Pseudomonadati</taxon>
        <taxon>Pseudomonadota</taxon>
        <taxon>Betaproteobacteria</taxon>
        <taxon>Rhodocyclales</taxon>
        <taxon>Zoogloeaceae</taxon>
        <taxon>Pseudazoarcus</taxon>
    </lineage>
</organism>
<dbReference type="EMBL" id="CP025682">
    <property type="protein sequence ID" value="AUN95426.1"/>
    <property type="molecule type" value="Genomic_DNA"/>
</dbReference>
<dbReference type="Proteomes" id="UP000242205">
    <property type="component" value="Chromosome"/>
</dbReference>
<protein>
    <submittedName>
        <fullName evidence="1">Uncharacterized protein</fullName>
    </submittedName>
</protein>
<name>A0A2I6S833_9RHOO</name>
<keyword evidence="2" id="KW-1185">Reference proteome</keyword>
<gene>
    <name evidence="1" type="ORF">C0099_11095</name>
</gene>